<keyword evidence="2 4" id="KW-0732">Signal</keyword>
<feature type="domain" description="AB hydrolase-1" evidence="5">
    <location>
        <begin position="117"/>
        <end position="298"/>
    </location>
</feature>
<dbReference type="GO" id="GO:0016787">
    <property type="term" value="F:hydrolase activity"/>
    <property type="evidence" value="ECO:0007669"/>
    <property type="project" value="UniProtKB-KW"/>
</dbReference>
<dbReference type="Proteomes" id="UP000722989">
    <property type="component" value="Unassembled WGS sequence"/>
</dbReference>
<organism evidence="7 8">
    <name type="scientific">Planosporangium thailandense</name>
    <dbReference type="NCBI Taxonomy" id="765197"/>
    <lineage>
        <taxon>Bacteria</taxon>
        <taxon>Bacillati</taxon>
        <taxon>Actinomycetota</taxon>
        <taxon>Actinomycetes</taxon>
        <taxon>Micromonosporales</taxon>
        <taxon>Micromonosporaceae</taxon>
        <taxon>Planosporangium</taxon>
    </lineage>
</organism>
<protein>
    <submittedName>
        <fullName evidence="7">Alpha/beta hydrolase</fullName>
    </submittedName>
</protein>
<dbReference type="PANTHER" id="PTHR43248:SF29">
    <property type="entry name" value="TRIPEPTIDYL AMINOPEPTIDASE"/>
    <property type="match status" value="1"/>
</dbReference>
<evidence type="ECO:0000313" key="8">
    <source>
        <dbReference type="Proteomes" id="UP000722989"/>
    </source>
</evidence>
<dbReference type="InterPro" id="IPR029058">
    <property type="entry name" value="AB_hydrolase_fold"/>
</dbReference>
<reference evidence="7 8" key="1">
    <citation type="submission" date="2020-03" db="EMBL/GenBank/DDBJ databases">
        <title>WGS of the type strain of Planosporangium spp.</title>
        <authorList>
            <person name="Thawai C."/>
        </authorList>
    </citation>
    <scope>NUCLEOTIDE SEQUENCE [LARGE SCALE GENOMIC DNA]</scope>
    <source>
        <strain evidence="7 8">TBRC 5610</strain>
    </source>
</reference>
<feature type="chain" id="PRO_5045617956" evidence="4">
    <location>
        <begin position="35"/>
        <end position="574"/>
    </location>
</feature>
<comment type="caution">
    <text evidence="7">The sequence shown here is derived from an EMBL/GenBank/DDBJ whole genome shotgun (WGS) entry which is preliminary data.</text>
</comment>
<sequence length="574" mass="61978">MNVLTRRPPGPVAKAVGACTLVLAGLAASTPAVAAPSAGERLTAPALTATENSSYARQKLSWHKCFAEPPEGAPPGAERLECATMRAPLNWGQPGADQYVEIAVSRLRPATAQPRGTLFINPGGPGGPGLTMPLVLLQRSAVADAYELVGFDVRGTGQSTNVTCGGTSTSPNDPRDRSKTNLDLMHDAADVFVRHCVYRSGPLLRYVTTEQTVRDLDLLRHLLGWQKISWVGYSGGTWLGAYYATFFPGHVDRFVLDSNTEFTAPWQSSFGWQPLGFERRFREDFATWAAGYDTRFHLGGTADDVRRFYERLRADVVRDPLLFLGLIPIDGPVLDGVILQSMYSKQSFQPLAELLQELRAQVDARAAGSPPPALSAAARATLDAARRTSPDLLPVAAADAFPATFFAITCQDTPWNRSRQFWEKESARQGSQYPLAGWASVAHPCAAWPRPNITLPKPTGRGVPPVLMVESTHDPATPYEGAVRAHRAFAGSRLLTVTNEGDHGIYTMGNQCVDGLVDTFLLTGALPATDTECAGTGIPAPTDPSQPQAFARRLPANPLQLNEYYTKVAGPTTR</sequence>
<evidence type="ECO:0000256" key="4">
    <source>
        <dbReference type="SAM" id="SignalP"/>
    </source>
</evidence>
<evidence type="ECO:0000256" key="3">
    <source>
        <dbReference type="ARBA" id="ARBA00022801"/>
    </source>
</evidence>
<comment type="similarity">
    <text evidence="1">Belongs to the peptidase S33 family.</text>
</comment>
<evidence type="ECO:0000256" key="1">
    <source>
        <dbReference type="ARBA" id="ARBA00010088"/>
    </source>
</evidence>
<feature type="signal peptide" evidence="4">
    <location>
        <begin position="1"/>
        <end position="34"/>
    </location>
</feature>
<keyword evidence="3 7" id="KW-0378">Hydrolase</keyword>
<dbReference type="EMBL" id="JAATVY010000012">
    <property type="protein sequence ID" value="NJC71614.1"/>
    <property type="molecule type" value="Genomic_DNA"/>
</dbReference>
<feature type="domain" description="Peptidase S33 tripeptidyl aminopeptidase-like C-terminal" evidence="6">
    <location>
        <begin position="438"/>
        <end position="533"/>
    </location>
</feature>
<dbReference type="SUPFAM" id="SSF53474">
    <property type="entry name" value="alpha/beta-Hydrolases"/>
    <property type="match status" value="1"/>
</dbReference>
<evidence type="ECO:0000259" key="6">
    <source>
        <dbReference type="Pfam" id="PF08386"/>
    </source>
</evidence>
<dbReference type="InterPro" id="IPR000073">
    <property type="entry name" value="AB_hydrolase_1"/>
</dbReference>
<dbReference type="Pfam" id="PF08386">
    <property type="entry name" value="Abhydrolase_4"/>
    <property type="match status" value="1"/>
</dbReference>
<keyword evidence="8" id="KW-1185">Reference proteome</keyword>
<dbReference type="InterPro" id="IPR013595">
    <property type="entry name" value="Pept_S33_TAP-like_C"/>
</dbReference>
<gene>
    <name evidence="7" type="ORF">HC031_18085</name>
</gene>
<dbReference type="Gene3D" id="3.40.50.1820">
    <property type="entry name" value="alpha/beta hydrolase"/>
    <property type="match status" value="1"/>
</dbReference>
<evidence type="ECO:0000313" key="7">
    <source>
        <dbReference type="EMBL" id="NJC71614.1"/>
    </source>
</evidence>
<evidence type="ECO:0000256" key="2">
    <source>
        <dbReference type="ARBA" id="ARBA00022729"/>
    </source>
</evidence>
<dbReference type="InterPro" id="IPR051601">
    <property type="entry name" value="Serine_prot/Carboxylest_S33"/>
</dbReference>
<dbReference type="Pfam" id="PF00561">
    <property type="entry name" value="Abhydrolase_1"/>
    <property type="match status" value="1"/>
</dbReference>
<evidence type="ECO:0000259" key="5">
    <source>
        <dbReference type="Pfam" id="PF00561"/>
    </source>
</evidence>
<dbReference type="PANTHER" id="PTHR43248">
    <property type="entry name" value="2-SUCCINYL-6-HYDROXY-2,4-CYCLOHEXADIENE-1-CARBOXYLATE SYNTHASE"/>
    <property type="match status" value="1"/>
</dbReference>
<name>A0ABX0Y2P0_9ACTN</name>
<proteinExistence type="inferred from homology"/>
<accession>A0ABX0Y2P0</accession>